<name>A0A8J2KGG0_9HEXA</name>
<evidence type="ECO:0000256" key="1">
    <source>
        <dbReference type="SAM" id="SignalP"/>
    </source>
</evidence>
<sequence length="193" mass="21433">MKLSYFSFLLVFFLNWKLSAAITTGDIYTLDSLVDDSVSISLVARSDGSVTVEPFSNNAPEQRFIVKTVSGGEPSTNIFNLFTEAQPWNWIDYIVESSKTVNIKETPQILDVAIKDGVQTVFLGDYKGQNMNSHKWYVVPSGGDELVGRLTNVANRLCLINNGPNASATVGICNPSDPNQLWRLTRRTQGRCY</sequence>
<accession>A0A8J2KGG0</accession>
<dbReference type="AlphaFoldDB" id="A0A8J2KGG0"/>
<keyword evidence="3" id="KW-1185">Reference proteome</keyword>
<organism evidence="2 3">
    <name type="scientific">Allacma fusca</name>
    <dbReference type="NCBI Taxonomy" id="39272"/>
    <lineage>
        <taxon>Eukaryota</taxon>
        <taxon>Metazoa</taxon>
        <taxon>Ecdysozoa</taxon>
        <taxon>Arthropoda</taxon>
        <taxon>Hexapoda</taxon>
        <taxon>Collembola</taxon>
        <taxon>Symphypleona</taxon>
        <taxon>Sminthuridae</taxon>
        <taxon>Allacma</taxon>
    </lineage>
</organism>
<dbReference type="OrthoDB" id="10558387at2759"/>
<feature type="signal peptide" evidence="1">
    <location>
        <begin position="1"/>
        <end position="21"/>
    </location>
</feature>
<feature type="chain" id="PRO_5035329024" description="Ricin B lectin domain-containing protein" evidence="1">
    <location>
        <begin position="22"/>
        <end position="193"/>
    </location>
</feature>
<evidence type="ECO:0000313" key="3">
    <source>
        <dbReference type="Proteomes" id="UP000708208"/>
    </source>
</evidence>
<reference evidence="2" key="1">
    <citation type="submission" date="2021-06" db="EMBL/GenBank/DDBJ databases">
        <authorList>
            <person name="Hodson N. C."/>
            <person name="Mongue J. A."/>
            <person name="Jaron S. K."/>
        </authorList>
    </citation>
    <scope>NUCLEOTIDE SEQUENCE</scope>
</reference>
<dbReference type="EMBL" id="CAJVCH010273100">
    <property type="protein sequence ID" value="CAG7734626.1"/>
    <property type="molecule type" value="Genomic_DNA"/>
</dbReference>
<evidence type="ECO:0000313" key="2">
    <source>
        <dbReference type="EMBL" id="CAG7734626.1"/>
    </source>
</evidence>
<proteinExistence type="predicted"/>
<keyword evidence="1" id="KW-0732">Signal</keyword>
<comment type="caution">
    <text evidence="2">The sequence shown here is derived from an EMBL/GenBank/DDBJ whole genome shotgun (WGS) entry which is preliminary data.</text>
</comment>
<evidence type="ECO:0008006" key="4">
    <source>
        <dbReference type="Google" id="ProtNLM"/>
    </source>
</evidence>
<gene>
    <name evidence="2" type="ORF">AFUS01_LOCUS23005</name>
</gene>
<dbReference type="Proteomes" id="UP000708208">
    <property type="component" value="Unassembled WGS sequence"/>
</dbReference>
<protein>
    <recommendedName>
        <fullName evidence="4">Ricin B lectin domain-containing protein</fullName>
    </recommendedName>
</protein>